<comment type="caution">
    <text evidence="3">The sequence shown here is derived from an EMBL/GenBank/DDBJ whole genome shotgun (WGS) entry which is preliminary data.</text>
</comment>
<dbReference type="EMBL" id="RQVR01000005">
    <property type="protein sequence ID" value="RRJ92468.1"/>
    <property type="molecule type" value="Genomic_DNA"/>
</dbReference>
<feature type="domain" description="TOTE conflict systems S1/CSD-like" evidence="1">
    <location>
        <begin position="65"/>
        <end position="123"/>
    </location>
</feature>
<dbReference type="Pfam" id="PF22707">
    <property type="entry name" value="S1CSD-TOTE-2"/>
    <property type="match status" value="1"/>
</dbReference>
<evidence type="ECO:0000259" key="2">
    <source>
        <dbReference type="Pfam" id="PF22708"/>
    </source>
</evidence>
<name>A0A3P3WDI7_9FLAO</name>
<dbReference type="AlphaFoldDB" id="A0A3P3WDI7"/>
<evidence type="ECO:0000313" key="3">
    <source>
        <dbReference type="EMBL" id="RRJ92468.1"/>
    </source>
</evidence>
<protein>
    <submittedName>
        <fullName evidence="3">Uncharacterized protein</fullName>
    </submittedName>
</protein>
<sequence length="125" mass="14726">MMKILLPIIASESKFGFLKYDRFFKDVNIGETMKVRFQSGSNEGMHQLYTAKKINDDNFKKQFLKEVDGNVRIQSGKPFGFLNDIFIHPSLVTKLKLEDGMKFRGNAMKSYNREKKIWSWKMIYN</sequence>
<proteinExistence type="predicted"/>
<dbReference type="InterPro" id="IPR054427">
    <property type="entry name" value="S1CSD-TOTE-2"/>
</dbReference>
<keyword evidence="4" id="KW-1185">Reference proteome</keyword>
<accession>A0A3P3WDI7</accession>
<gene>
    <name evidence="3" type="ORF">EG849_05655</name>
</gene>
<evidence type="ECO:0000313" key="4">
    <source>
        <dbReference type="Proteomes" id="UP000271937"/>
    </source>
</evidence>
<organism evidence="3 4">
    <name type="scientific">Flavobacterium macacae</name>
    <dbReference type="NCBI Taxonomy" id="2488993"/>
    <lineage>
        <taxon>Bacteria</taxon>
        <taxon>Pseudomonadati</taxon>
        <taxon>Bacteroidota</taxon>
        <taxon>Flavobacteriia</taxon>
        <taxon>Flavobacteriales</taxon>
        <taxon>Flavobacteriaceae</taxon>
        <taxon>Flavobacterium</taxon>
    </lineage>
</organism>
<feature type="domain" description="TOTE conflict systems S1/CSD-like" evidence="2">
    <location>
        <begin position="3"/>
        <end position="46"/>
    </location>
</feature>
<evidence type="ECO:0000259" key="1">
    <source>
        <dbReference type="Pfam" id="PF22707"/>
    </source>
</evidence>
<reference evidence="3 4" key="1">
    <citation type="submission" date="2018-11" db="EMBL/GenBank/DDBJ databases">
        <title>Flavobacterium sp. nov., YIM 102600 draft genome.</title>
        <authorList>
            <person name="Li G."/>
            <person name="Jiang Y."/>
        </authorList>
    </citation>
    <scope>NUCLEOTIDE SEQUENCE [LARGE SCALE GENOMIC DNA]</scope>
    <source>
        <strain evidence="3 4">YIM 102600</strain>
    </source>
</reference>
<dbReference type="Pfam" id="PF22708">
    <property type="entry name" value="S1CSD-TOTE-1"/>
    <property type="match status" value="1"/>
</dbReference>
<dbReference type="OrthoDB" id="6196244at2"/>
<dbReference type="InterPro" id="IPR054426">
    <property type="entry name" value="S1CSD-TOTE-1"/>
</dbReference>
<dbReference type="Proteomes" id="UP000271937">
    <property type="component" value="Unassembled WGS sequence"/>
</dbReference>